<gene>
    <name evidence="2" type="ORF">MBBTH_00820</name>
</gene>
<feature type="coiled-coil region" evidence="1">
    <location>
        <begin position="4"/>
        <end position="34"/>
    </location>
</feature>
<dbReference type="AlphaFoldDB" id="A0A315XPK4"/>
<name>A0A315XPK4_9EURY</name>
<dbReference type="EMBL" id="MZGS01000006">
    <property type="protein sequence ID" value="PWB88351.1"/>
    <property type="molecule type" value="Genomic_DNA"/>
</dbReference>
<comment type="caution">
    <text evidence="2">The sequence shown here is derived from an EMBL/GenBank/DDBJ whole genome shotgun (WGS) entry which is preliminary data.</text>
</comment>
<keyword evidence="3" id="KW-1185">Reference proteome</keyword>
<proteinExistence type="predicted"/>
<protein>
    <submittedName>
        <fullName evidence="2">Uncharacterized protein</fullName>
    </submittedName>
</protein>
<sequence>MSELSELIKINKNIENQNKEIIRLLKKIAGEDEDDNQVSFEYVTLDSPYDDVEFCEADDMPQVLDDSLDVGEVFFIEEDVFKLSIKNNEICLDNLTGSDECIDYSLAEIIANESINQNQSLEGSTVILTETTNGKLPQTIKKCIDAGAKKAYLPWKQSMELLGAPPQLQEMIEIDLYRTSEHLIEKLFE</sequence>
<reference evidence="2 3" key="1">
    <citation type="submission" date="2017-03" db="EMBL/GenBank/DDBJ databases">
        <title>Genome sequence of Methanobrevibacter thaueri.</title>
        <authorList>
            <person name="Poehlein A."/>
            <person name="Seedorf H."/>
            <person name="Daniel R."/>
        </authorList>
    </citation>
    <scope>NUCLEOTIDE SEQUENCE [LARGE SCALE GENOMIC DNA]</scope>
    <source>
        <strain evidence="2 3">DSM 11995</strain>
    </source>
</reference>
<evidence type="ECO:0000313" key="2">
    <source>
        <dbReference type="EMBL" id="PWB88351.1"/>
    </source>
</evidence>
<evidence type="ECO:0000313" key="3">
    <source>
        <dbReference type="Proteomes" id="UP000251717"/>
    </source>
</evidence>
<keyword evidence="1" id="KW-0175">Coiled coil</keyword>
<dbReference type="Proteomes" id="UP000251717">
    <property type="component" value="Unassembled WGS sequence"/>
</dbReference>
<accession>A0A315XPK4</accession>
<organism evidence="2 3">
    <name type="scientific">Methanobrevibacter thaueri</name>
    <dbReference type="NCBI Taxonomy" id="190975"/>
    <lineage>
        <taxon>Archaea</taxon>
        <taxon>Methanobacteriati</taxon>
        <taxon>Methanobacteriota</taxon>
        <taxon>Methanomada group</taxon>
        <taxon>Methanobacteria</taxon>
        <taxon>Methanobacteriales</taxon>
        <taxon>Methanobacteriaceae</taxon>
        <taxon>Methanobrevibacter</taxon>
    </lineage>
</organism>
<evidence type="ECO:0000256" key="1">
    <source>
        <dbReference type="SAM" id="Coils"/>
    </source>
</evidence>
<dbReference type="RefSeq" id="WP_116591078.1">
    <property type="nucleotide sequence ID" value="NZ_MZGS01000006.1"/>
</dbReference>